<keyword evidence="2 6" id="KW-0812">Transmembrane</keyword>
<keyword evidence="7" id="KW-0378">Hydrolase</keyword>
<dbReference type="EMBL" id="MASJ01000024">
    <property type="protein sequence ID" value="OCS84543.1"/>
    <property type="molecule type" value="Genomic_DNA"/>
</dbReference>
<dbReference type="STRING" id="33978.A6M13_15325"/>
<dbReference type="OrthoDB" id="9774900at2"/>
<proteinExistence type="predicted"/>
<organism evidence="7 8">
    <name type="scientific">Caryophanon tenue</name>
    <dbReference type="NCBI Taxonomy" id="33978"/>
    <lineage>
        <taxon>Bacteria</taxon>
        <taxon>Bacillati</taxon>
        <taxon>Bacillota</taxon>
        <taxon>Bacilli</taxon>
        <taxon>Bacillales</taxon>
        <taxon>Caryophanaceae</taxon>
        <taxon>Caryophanon</taxon>
    </lineage>
</organism>
<feature type="region of interest" description="Disordered" evidence="5">
    <location>
        <begin position="1"/>
        <end position="23"/>
    </location>
</feature>
<keyword evidence="8" id="KW-1185">Reference proteome</keyword>
<dbReference type="Proteomes" id="UP000093199">
    <property type="component" value="Unassembled WGS sequence"/>
</dbReference>
<evidence type="ECO:0000256" key="2">
    <source>
        <dbReference type="ARBA" id="ARBA00022692"/>
    </source>
</evidence>
<name>A0A1C0YBN4_9BACL</name>
<evidence type="ECO:0000256" key="1">
    <source>
        <dbReference type="ARBA" id="ARBA00004167"/>
    </source>
</evidence>
<reference evidence="7 8" key="1">
    <citation type="submission" date="2016-07" db="EMBL/GenBank/DDBJ databases">
        <title>Caryophanon tenue genome sequencing.</title>
        <authorList>
            <person name="Verma A."/>
            <person name="Pal Y."/>
            <person name="Krishnamurthi S."/>
        </authorList>
    </citation>
    <scope>NUCLEOTIDE SEQUENCE [LARGE SCALE GENOMIC DNA]</scope>
    <source>
        <strain evidence="7 8">DSM 14152</strain>
    </source>
</reference>
<keyword evidence="4 6" id="KW-0472">Membrane</keyword>
<evidence type="ECO:0000256" key="3">
    <source>
        <dbReference type="ARBA" id="ARBA00022989"/>
    </source>
</evidence>
<protein>
    <submittedName>
        <fullName evidence="7">Metalloprotease</fullName>
    </submittedName>
</protein>
<evidence type="ECO:0000256" key="5">
    <source>
        <dbReference type="SAM" id="MobiDB-lite"/>
    </source>
</evidence>
<comment type="subcellular location">
    <subcellularLocation>
        <location evidence="1">Membrane</location>
        <topology evidence="1">Single-pass membrane protein</topology>
    </subcellularLocation>
</comment>
<comment type="caution">
    <text evidence="7">The sequence shown here is derived from an EMBL/GenBank/DDBJ whole genome shotgun (WGS) entry which is preliminary data.</text>
</comment>
<evidence type="ECO:0000256" key="6">
    <source>
        <dbReference type="SAM" id="Phobius"/>
    </source>
</evidence>
<keyword evidence="3 6" id="KW-1133">Transmembrane helix</keyword>
<dbReference type="AlphaFoldDB" id="A0A1C0YBN4"/>
<sequence>METKGRRKSSNVDDRRGMSPAQKGGVGGGIGIIIIIIFTLLSGGDLGDVITNVTNNSGGTEQTTEQTNYVPTAEEEELADFVSVVLADTEDIWHQLFEQEGMQYVEPTLVLFTDSVSSACGLQSAAVGPFYCPGDYSLYIDLSFYKELRDTFDAPGDFAMAYVVAHEVGHHVQTLLGTSQEVHAQAGRVSDAAYNEQVKRLELQADYLAGVWAHHVEGKGYLEEGDMEEALVAANAIGDDTLQMEARGYVVPESFTHGTSEQRMRWLKKGFTNGTLQGSDTFSIPASQL</sequence>
<accession>A0A1C0YBN4</accession>
<dbReference type="InterPro" id="IPR007343">
    <property type="entry name" value="Uncharacterised_pept_Zn_put"/>
</dbReference>
<dbReference type="GO" id="GO:0006508">
    <property type="term" value="P:proteolysis"/>
    <property type="evidence" value="ECO:0007669"/>
    <property type="project" value="UniProtKB-KW"/>
</dbReference>
<evidence type="ECO:0000313" key="7">
    <source>
        <dbReference type="EMBL" id="OCS84543.1"/>
    </source>
</evidence>
<keyword evidence="7" id="KW-0482">Metalloprotease</keyword>
<evidence type="ECO:0000313" key="8">
    <source>
        <dbReference type="Proteomes" id="UP000093199"/>
    </source>
</evidence>
<dbReference type="PANTHER" id="PTHR30168:SF0">
    <property type="entry name" value="INNER MEMBRANE PROTEIN"/>
    <property type="match status" value="1"/>
</dbReference>
<dbReference type="PANTHER" id="PTHR30168">
    <property type="entry name" value="PUTATIVE MEMBRANE PROTEIN YPFJ"/>
    <property type="match status" value="1"/>
</dbReference>
<feature type="compositionally biased region" description="Basic and acidic residues" evidence="5">
    <location>
        <begin position="1"/>
        <end position="17"/>
    </location>
</feature>
<dbReference type="Pfam" id="PF04228">
    <property type="entry name" value="Zn_peptidase"/>
    <property type="match status" value="1"/>
</dbReference>
<evidence type="ECO:0000256" key="4">
    <source>
        <dbReference type="ARBA" id="ARBA00023136"/>
    </source>
</evidence>
<dbReference type="RefSeq" id="WP_066546434.1">
    <property type="nucleotide sequence ID" value="NZ_MASJ01000024.1"/>
</dbReference>
<gene>
    <name evidence="7" type="ORF">A6M13_15325</name>
</gene>
<feature type="transmembrane region" description="Helical" evidence="6">
    <location>
        <begin position="21"/>
        <end position="41"/>
    </location>
</feature>
<dbReference type="GO" id="GO:0016020">
    <property type="term" value="C:membrane"/>
    <property type="evidence" value="ECO:0007669"/>
    <property type="project" value="UniProtKB-SubCell"/>
</dbReference>
<keyword evidence="7" id="KW-0645">Protease</keyword>
<dbReference type="GO" id="GO:0008237">
    <property type="term" value="F:metallopeptidase activity"/>
    <property type="evidence" value="ECO:0007669"/>
    <property type="project" value="UniProtKB-KW"/>
</dbReference>